<evidence type="ECO:0000256" key="1">
    <source>
        <dbReference type="SAM" id="SignalP"/>
    </source>
</evidence>
<dbReference type="OrthoDB" id="7064976at2"/>
<evidence type="ECO:0008006" key="4">
    <source>
        <dbReference type="Google" id="ProtNLM"/>
    </source>
</evidence>
<keyword evidence="1" id="KW-0732">Signal</keyword>
<comment type="caution">
    <text evidence="2">The sequence shown here is derived from an EMBL/GenBank/DDBJ whole genome shotgun (WGS) entry which is preliminary data.</text>
</comment>
<organism evidence="2 3">
    <name type="scientific">Gilliamella apis</name>
    <dbReference type="NCBI Taxonomy" id="1970738"/>
    <lineage>
        <taxon>Bacteria</taxon>
        <taxon>Pseudomonadati</taxon>
        <taxon>Pseudomonadota</taxon>
        <taxon>Gammaproteobacteria</taxon>
        <taxon>Orbales</taxon>
        <taxon>Orbaceae</taxon>
        <taxon>Gilliamella</taxon>
    </lineage>
</organism>
<evidence type="ECO:0000313" key="3">
    <source>
        <dbReference type="Proteomes" id="UP000247673"/>
    </source>
</evidence>
<dbReference type="Proteomes" id="UP000247673">
    <property type="component" value="Unassembled WGS sequence"/>
</dbReference>
<protein>
    <recommendedName>
        <fullName evidence="4">Permuted papain-like amidase enzyme, YaeF/YiiX, C92 family</fullName>
    </recommendedName>
</protein>
<proteinExistence type="predicted"/>
<dbReference type="SUPFAM" id="SSF54001">
    <property type="entry name" value="Cysteine proteinases"/>
    <property type="match status" value="1"/>
</dbReference>
<evidence type="ECO:0000313" key="2">
    <source>
        <dbReference type="EMBL" id="PXY92078.1"/>
    </source>
</evidence>
<dbReference type="RefSeq" id="WP_110447968.1">
    <property type="nucleotide sequence ID" value="NZ_CP132381.1"/>
</dbReference>
<name>A0A2V4DQ59_9GAMM</name>
<accession>A0A2V4DQ59</accession>
<dbReference type="Gene3D" id="3.90.1720.10">
    <property type="entry name" value="endopeptidase domain like (from Nostoc punctiforme)"/>
    <property type="match status" value="1"/>
</dbReference>
<sequence length="203" mass="23373">MKFSYYIFILFLFIKNPVYAQESANSDNSYKEKSSLIHVGDWIFRSGVQTDSLIVKKLDGGIFSHIGMVVAIEPEIKVIHATTTDDENIPNQVIISSLADFTAPELAEKYAIARPNFLTDEQKLQIIAELLTKQGELFKLASREEDHLYCTTLLYDVIIKYKSDFNPEWKYANFPLLRGHYLFPSAFANYSDITWIYSYPDTK</sequence>
<feature type="signal peptide" evidence="1">
    <location>
        <begin position="1"/>
        <end position="20"/>
    </location>
</feature>
<dbReference type="EMBL" id="QGLO01000004">
    <property type="protein sequence ID" value="PXY92078.1"/>
    <property type="molecule type" value="Genomic_DNA"/>
</dbReference>
<dbReference type="InterPro" id="IPR038765">
    <property type="entry name" value="Papain-like_cys_pep_sf"/>
</dbReference>
<feature type="chain" id="PRO_5016179441" description="Permuted papain-like amidase enzyme, YaeF/YiiX, C92 family" evidence="1">
    <location>
        <begin position="21"/>
        <end position="203"/>
    </location>
</feature>
<reference evidence="2 3" key="1">
    <citation type="submission" date="2018-05" db="EMBL/GenBank/DDBJ databases">
        <title>Reference genomes for bee gut microbiota database.</title>
        <authorList>
            <person name="Ellegaard K.M."/>
        </authorList>
    </citation>
    <scope>NUCLEOTIDE SEQUENCE [LARGE SCALE GENOMIC DNA]</scope>
    <source>
        <strain evidence="2 3">ESL0172</strain>
    </source>
</reference>
<keyword evidence="3" id="KW-1185">Reference proteome</keyword>
<dbReference type="AlphaFoldDB" id="A0A2V4DQ59"/>
<gene>
    <name evidence="2" type="ORF">DKK78_07180</name>
</gene>